<dbReference type="AlphaFoldDB" id="A0A174BZI4"/>
<sequence length="68" mass="8059">MTKELQNTKKLTEDTKEEHEKSKTITDILEEIKQEMCDEYCKYPTLVDDREDLFADDSPCMKCPLTRL</sequence>
<proteinExistence type="predicted"/>
<dbReference type="EMBL" id="CP012098">
    <property type="protein sequence ID" value="AQP39877.1"/>
    <property type="molecule type" value="Genomic_DNA"/>
</dbReference>
<gene>
    <name evidence="1" type="ORF">DO83_09960</name>
</gene>
<dbReference type="RefSeq" id="WP_055232093.1">
    <property type="nucleotide sequence ID" value="NZ_CP012098.1"/>
</dbReference>
<name>A0A174BZI4_ANAHA</name>
<evidence type="ECO:0000313" key="2">
    <source>
        <dbReference type="Proteomes" id="UP000188159"/>
    </source>
</evidence>
<organism evidence="1 2">
    <name type="scientific">Anaerostipes hadrus</name>
    <dbReference type="NCBI Taxonomy" id="649756"/>
    <lineage>
        <taxon>Bacteria</taxon>
        <taxon>Bacillati</taxon>
        <taxon>Bacillota</taxon>
        <taxon>Clostridia</taxon>
        <taxon>Lachnospirales</taxon>
        <taxon>Lachnospiraceae</taxon>
        <taxon>Anaerostipes</taxon>
    </lineage>
</organism>
<reference evidence="1 2" key="1">
    <citation type="journal article" date="2016" name="Sci. Rep.">
        <title>Accelerated dysbiosis of gut microbiota during aggravation of DSS-induced colitis by a butyrate-producing bacterium.</title>
        <authorList>
            <person name="Zhang Q."/>
            <person name="Wu Y."/>
            <person name="Wang J."/>
            <person name="Wu G."/>
            <person name="Long W."/>
            <person name="Xue Z."/>
            <person name="Wang L."/>
            <person name="Zhang X."/>
            <person name="Pang X."/>
            <person name="Zhao Y."/>
            <person name="Zhao L."/>
            <person name="Zhang C."/>
        </authorList>
    </citation>
    <scope>NUCLEOTIDE SEQUENCE [LARGE SCALE GENOMIC DNA]</scope>
    <source>
        <strain evidence="1 2">BPB5</strain>
    </source>
</reference>
<evidence type="ECO:0000313" key="1">
    <source>
        <dbReference type="EMBL" id="AQP39877.1"/>
    </source>
</evidence>
<accession>A0A174BZI4</accession>
<dbReference type="Proteomes" id="UP000188159">
    <property type="component" value="Chromosome"/>
</dbReference>
<protein>
    <submittedName>
        <fullName evidence="1">Uncharacterized protein</fullName>
    </submittedName>
</protein>